<name>A0A813WW98_9BILA</name>
<gene>
    <name evidence="10" type="ORF">GPM918_LOCUS6573</name>
    <name evidence="11" type="ORF">SRO942_LOCUS6573</name>
</gene>
<evidence type="ECO:0000256" key="7">
    <source>
        <dbReference type="ARBA" id="ARBA00022989"/>
    </source>
</evidence>
<dbReference type="EMBL" id="CAJNOQ010001018">
    <property type="protein sequence ID" value="CAF0860758.1"/>
    <property type="molecule type" value="Genomic_DNA"/>
</dbReference>
<reference evidence="10" key="1">
    <citation type="submission" date="2021-02" db="EMBL/GenBank/DDBJ databases">
        <authorList>
            <person name="Nowell W R."/>
        </authorList>
    </citation>
    <scope>NUCLEOTIDE SEQUENCE</scope>
</reference>
<dbReference type="GO" id="GO:0032217">
    <property type="term" value="F:riboflavin transmembrane transporter activity"/>
    <property type="evidence" value="ECO:0007669"/>
    <property type="project" value="UniProtKB-UniRule"/>
</dbReference>
<feature type="transmembrane region" description="Helical" evidence="9">
    <location>
        <begin position="289"/>
        <end position="310"/>
    </location>
</feature>
<evidence type="ECO:0000256" key="1">
    <source>
        <dbReference type="ARBA" id="ARBA00000215"/>
    </source>
</evidence>
<keyword evidence="6 9" id="KW-0812">Transmembrane</keyword>
<evidence type="ECO:0000256" key="4">
    <source>
        <dbReference type="ARBA" id="ARBA00022448"/>
    </source>
</evidence>
<comment type="catalytic activity">
    <reaction evidence="1 9">
        <text>riboflavin(in) = riboflavin(out)</text>
        <dbReference type="Rhea" id="RHEA:35015"/>
        <dbReference type="ChEBI" id="CHEBI:57986"/>
    </reaction>
</comment>
<dbReference type="InterPro" id="IPR009357">
    <property type="entry name" value="Riboflavin_transptr"/>
</dbReference>
<evidence type="ECO:0000313" key="10">
    <source>
        <dbReference type="EMBL" id="CAF0860758.1"/>
    </source>
</evidence>
<evidence type="ECO:0000256" key="5">
    <source>
        <dbReference type="ARBA" id="ARBA00022475"/>
    </source>
</evidence>
<evidence type="ECO:0000256" key="9">
    <source>
        <dbReference type="RuleBase" id="RU368035"/>
    </source>
</evidence>
<evidence type="ECO:0000256" key="2">
    <source>
        <dbReference type="ARBA" id="ARBA00004651"/>
    </source>
</evidence>
<feature type="transmembrane region" description="Helical" evidence="9">
    <location>
        <begin position="155"/>
        <end position="176"/>
    </location>
</feature>
<accession>A0A813WW98</accession>
<keyword evidence="4 9" id="KW-0813">Transport</keyword>
<feature type="transmembrane region" description="Helical" evidence="9">
    <location>
        <begin position="58"/>
        <end position="79"/>
    </location>
</feature>
<comment type="caution">
    <text evidence="10">The sequence shown here is derived from an EMBL/GenBank/DDBJ whole genome shotgun (WGS) entry which is preliminary data.</text>
</comment>
<dbReference type="Proteomes" id="UP000681722">
    <property type="component" value="Unassembled WGS sequence"/>
</dbReference>
<feature type="transmembrane region" description="Helical" evidence="9">
    <location>
        <begin position="196"/>
        <end position="214"/>
    </location>
</feature>
<evidence type="ECO:0000256" key="6">
    <source>
        <dbReference type="ARBA" id="ARBA00022692"/>
    </source>
</evidence>
<evidence type="ECO:0000313" key="11">
    <source>
        <dbReference type="EMBL" id="CAF3648438.1"/>
    </source>
</evidence>
<feature type="transmembrane region" description="Helical" evidence="9">
    <location>
        <begin position="21"/>
        <end position="38"/>
    </location>
</feature>
<sequence length="328" mass="37020">MLEIFWKRHNIENKKLKCSTIFTYTLVIFFGVGTWLNLSGVWIEFPLIVPELIEGWKLPATLGLISNLANVGVLVIAIIRRCTNRSSAYEIPANLFILTVGTGVLIALGFVWKKTTYIFGSQHSTYLMVLAFCLATVDCTSSVTFIPFLNRYESFYLNAYFTGEALSSLLPALLGAVPSIQTYSLNPYSITTYHNTIIACQFAYPLMSLLAIFIPRLSSKIIYILNTTGTATFIYVFITAKLSPCSPLVDQLSGKVLIAFVWVFMYCVLYYERIIIGNYLLHHSGHRGLFWFGVLTQIGSLIGAIIIYLLTSVFNVFKERQFCQYYSC</sequence>
<dbReference type="GO" id="GO:0005886">
    <property type="term" value="C:plasma membrane"/>
    <property type="evidence" value="ECO:0007669"/>
    <property type="project" value="UniProtKB-SubCell"/>
</dbReference>
<feature type="transmembrane region" description="Helical" evidence="9">
    <location>
        <begin position="221"/>
        <end position="240"/>
    </location>
</feature>
<comment type="function">
    <text evidence="9">Plasma membrane transporter mediating the uptake by cells of the water soluble vitamin B2/riboflavin that plays a key role in biochemical oxidation-reduction reactions of the carbohydrate, lipid, and amino acid metabolism.</text>
</comment>
<evidence type="ECO:0000313" key="12">
    <source>
        <dbReference type="Proteomes" id="UP000663829"/>
    </source>
</evidence>
<keyword evidence="5 9" id="KW-1003">Cell membrane</keyword>
<organism evidence="10 12">
    <name type="scientific">Didymodactylos carnosus</name>
    <dbReference type="NCBI Taxonomy" id="1234261"/>
    <lineage>
        <taxon>Eukaryota</taxon>
        <taxon>Metazoa</taxon>
        <taxon>Spiralia</taxon>
        <taxon>Gnathifera</taxon>
        <taxon>Rotifera</taxon>
        <taxon>Eurotatoria</taxon>
        <taxon>Bdelloidea</taxon>
        <taxon>Philodinida</taxon>
        <taxon>Philodinidae</taxon>
        <taxon>Didymodactylos</taxon>
    </lineage>
</organism>
<keyword evidence="12" id="KW-1185">Reference proteome</keyword>
<dbReference type="PANTHER" id="PTHR12929">
    <property type="entry name" value="SOLUTE CARRIER FAMILY 52"/>
    <property type="match status" value="1"/>
</dbReference>
<dbReference type="AlphaFoldDB" id="A0A813WW98"/>
<comment type="subcellular location">
    <subcellularLocation>
        <location evidence="2 9">Cell membrane</location>
        <topology evidence="2 9">Multi-pass membrane protein</topology>
    </subcellularLocation>
</comment>
<evidence type="ECO:0000256" key="3">
    <source>
        <dbReference type="ARBA" id="ARBA00006366"/>
    </source>
</evidence>
<protein>
    <recommendedName>
        <fullName evidence="9">Riboflavin transporter</fullName>
    </recommendedName>
</protein>
<dbReference type="Proteomes" id="UP000663829">
    <property type="component" value="Unassembled WGS sequence"/>
</dbReference>
<comment type="similarity">
    <text evidence="3 9">Belongs to the riboflavin transporter family.</text>
</comment>
<dbReference type="Pfam" id="PF06237">
    <property type="entry name" value="SLC52_ribofla_tr"/>
    <property type="match status" value="2"/>
</dbReference>
<dbReference type="OrthoDB" id="9995836at2759"/>
<keyword evidence="8 9" id="KW-0472">Membrane</keyword>
<feature type="transmembrane region" description="Helical" evidence="9">
    <location>
        <begin position="124"/>
        <end position="148"/>
    </location>
</feature>
<evidence type="ECO:0000256" key="8">
    <source>
        <dbReference type="ARBA" id="ARBA00023136"/>
    </source>
</evidence>
<feature type="transmembrane region" description="Helical" evidence="9">
    <location>
        <begin position="91"/>
        <end position="112"/>
    </location>
</feature>
<dbReference type="EMBL" id="CAJOBC010001018">
    <property type="protein sequence ID" value="CAF3648438.1"/>
    <property type="molecule type" value="Genomic_DNA"/>
</dbReference>
<dbReference type="PANTHER" id="PTHR12929:SF10">
    <property type="entry name" value="RIBOFLAVIN TRANSPORTER"/>
    <property type="match status" value="1"/>
</dbReference>
<comment type="caution">
    <text evidence="9">Lacks conserved residue(s) required for the propagation of feature annotation.</text>
</comment>
<keyword evidence="7 9" id="KW-1133">Transmembrane helix</keyword>
<proteinExistence type="inferred from homology"/>